<feature type="transmembrane region" description="Helical" evidence="1">
    <location>
        <begin position="25"/>
        <end position="49"/>
    </location>
</feature>
<gene>
    <name evidence="2" type="ORF">SanaruYs_12400</name>
</gene>
<accession>A0A401U803</accession>
<reference evidence="2 3" key="1">
    <citation type="submission" date="2018-11" db="EMBL/GenBank/DDBJ databases">
        <title>Chryseotalea sanarue gen. nov., sp., nov., a member of the family Cytophagaceae, isolated from a brackish lake in Hamamatsu Japan.</title>
        <authorList>
            <person name="Maejima Y."/>
            <person name="Iino T."/>
            <person name="Muraguchi Y."/>
            <person name="Fukuda K."/>
            <person name="Ohkuma M."/>
            <person name="Moriuchi R."/>
            <person name="Dohra H."/>
            <person name="Kimbara K."/>
            <person name="Shintani M."/>
        </authorList>
    </citation>
    <scope>NUCLEOTIDE SEQUENCE [LARGE SCALE GENOMIC DNA]</scope>
    <source>
        <strain evidence="2 3">Ys</strain>
    </source>
</reference>
<name>A0A401U803_9BACT</name>
<dbReference type="Proteomes" id="UP000288227">
    <property type="component" value="Unassembled WGS sequence"/>
</dbReference>
<keyword evidence="3" id="KW-1185">Reference proteome</keyword>
<evidence type="ECO:0000256" key="1">
    <source>
        <dbReference type="SAM" id="Phobius"/>
    </source>
</evidence>
<keyword evidence="1" id="KW-0472">Membrane</keyword>
<keyword evidence="1" id="KW-0812">Transmembrane</keyword>
<evidence type="ECO:0000313" key="2">
    <source>
        <dbReference type="EMBL" id="GCC51020.1"/>
    </source>
</evidence>
<dbReference type="EMBL" id="BHXQ01000002">
    <property type="protein sequence ID" value="GCC51020.1"/>
    <property type="molecule type" value="Genomic_DNA"/>
</dbReference>
<organism evidence="2 3">
    <name type="scientific">Chryseotalea sanaruensis</name>
    <dbReference type="NCBI Taxonomy" id="2482724"/>
    <lineage>
        <taxon>Bacteria</taxon>
        <taxon>Pseudomonadati</taxon>
        <taxon>Bacteroidota</taxon>
        <taxon>Cytophagia</taxon>
        <taxon>Cytophagales</taxon>
        <taxon>Chryseotaleaceae</taxon>
        <taxon>Chryseotalea</taxon>
    </lineage>
</organism>
<comment type="caution">
    <text evidence="2">The sequence shown here is derived from an EMBL/GenBank/DDBJ whole genome shotgun (WGS) entry which is preliminary data.</text>
</comment>
<evidence type="ECO:0000313" key="3">
    <source>
        <dbReference type="Proteomes" id="UP000288227"/>
    </source>
</evidence>
<proteinExistence type="predicted"/>
<keyword evidence="1" id="KW-1133">Transmembrane helix</keyword>
<dbReference type="AlphaFoldDB" id="A0A401U803"/>
<protein>
    <submittedName>
        <fullName evidence="2">Uncharacterized protein</fullName>
    </submittedName>
</protein>
<feature type="transmembrane region" description="Helical" evidence="1">
    <location>
        <begin position="93"/>
        <end position="113"/>
    </location>
</feature>
<feature type="transmembrane region" description="Helical" evidence="1">
    <location>
        <begin position="56"/>
        <end position="81"/>
    </location>
</feature>
<sequence>MGEVALFLNISLKIFGMARSSNNTALVIIILILTFPFWIGIAGGIIGLVAGAFGLVIGLIAGAFGLFAGLIGGMFGFVGWIFDGLFDFDMHPFNFMVSPFLLLLFIVAIVMVFKSKQQAVKK</sequence>